<feature type="compositionally biased region" description="Acidic residues" evidence="1">
    <location>
        <begin position="1176"/>
        <end position="1186"/>
    </location>
</feature>
<reference evidence="2 3" key="1">
    <citation type="submission" date="2017-04" db="EMBL/GenBank/DDBJ databases">
        <title>Draft genome sequence of Tuber borchii Vittad., a whitish edible truffle.</title>
        <authorList>
            <consortium name="DOE Joint Genome Institute"/>
            <person name="Murat C."/>
            <person name="Kuo A."/>
            <person name="Barry K.W."/>
            <person name="Clum A."/>
            <person name="Dockter R.B."/>
            <person name="Fauchery L."/>
            <person name="Iotti M."/>
            <person name="Kohler A."/>
            <person name="Labutti K."/>
            <person name="Lindquist E.A."/>
            <person name="Lipzen A."/>
            <person name="Ohm R.A."/>
            <person name="Wang M."/>
            <person name="Grigoriev I.V."/>
            <person name="Zambonelli A."/>
            <person name="Martin F.M."/>
        </authorList>
    </citation>
    <scope>NUCLEOTIDE SEQUENCE [LARGE SCALE GENOMIC DNA]</scope>
    <source>
        <strain evidence="2 3">Tbo3840</strain>
    </source>
</reference>
<feature type="compositionally biased region" description="Polar residues" evidence="1">
    <location>
        <begin position="551"/>
        <end position="579"/>
    </location>
</feature>
<dbReference type="Proteomes" id="UP000244722">
    <property type="component" value="Unassembled WGS sequence"/>
</dbReference>
<feature type="region of interest" description="Disordered" evidence="1">
    <location>
        <begin position="1279"/>
        <end position="1345"/>
    </location>
</feature>
<accession>A0A2T6ZFE8</accession>
<organism evidence="2 3">
    <name type="scientific">Tuber borchii</name>
    <name type="common">White truffle</name>
    <dbReference type="NCBI Taxonomy" id="42251"/>
    <lineage>
        <taxon>Eukaryota</taxon>
        <taxon>Fungi</taxon>
        <taxon>Dikarya</taxon>
        <taxon>Ascomycota</taxon>
        <taxon>Pezizomycotina</taxon>
        <taxon>Pezizomycetes</taxon>
        <taxon>Pezizales</taxon>
        <taxon>Tuberaceae</taxon>
        <taxon>Tuber</taxon>
    </lineage>
</organism>
<feature type="compositionally biased region" description="Basic and acidic residues" evidence="1">
    <location>
        <begin position="836"/>
        <end position="846"/>
    </location>
</feature>
<dbReference type="EMBL" id="NESQ01000314">
    <property type="protein sequence ID" value="PUU74220.1"/>
    <property type="molecule type" value="Genomic_DNA"/>
</dbReference>
<feature type="compositionally biased region" description="Basic and acidic residues" evidence="1">
    <location>
        <begin position="1202"/>
        <end position="1212"/>
    </location>
</feature>
<feature type="compositionally biased region" description="Basic and acidic residues" evidence="1">
    <location>
        <begin position="1441"/>
        <end position="1451"/>
    </location>
</feature>
<dbReference type="OrthoDB" id="5367096at2759"/>
<evidence type="ECO:0000313" key="3">
    <source>
        <dbReference type="Proteomes" id="UP000244722"/>
    </source>
</evidence>
<feature type="compositionally biased region" description="Basic and acidic residues" evidence="1">
    <location>
        <begin position="656"/>
        <end position="667"/>
    </location>
</feature>
<feature type="region of interest" description="Disordered" evidence="1">
    <location>
        <begin position="1367"/>
        <end position="1456"/>
    </location>
</feature>
<feature type="compositionally biased region" description="Basic and acidic residues" evidence="1">
    <location>
        <begin position="720"/>
        <end position="734"/>
    </location>
</feature>
<feature type="compositionally biased region" description="Polar residues" evidence="1">
    <location>
        <begin position="603"/>
        <end position="619"/>
    </location>
</feature>
<evidence type="ECO:0000256" key="1">
    <source>
        <dbReference type="SAM" id="MobiDB-lite"/>
    </source>
</evidence>
<comment type="caution">
    <text evidence="2">The sequence shown here is derived from an EMBL/GenBank/DDBJ whole genome shotgun (WGS) entry which is preliminary data.</text>
</comment>
<gene>
    <name evidence="2" type="ORF">B9Z19DRAFT_1110780</name>
</gene>
<feature type="compositionally biased region" description="Polar residues" evidence="1">
    <location>
        <begin position="636"/>
        <end position="655"/>
    </location>
</feature>
<feature type="compositionally biased region" description="Polar residues" evidence="1">
    <location>
        <begin position="1282"/>
        <end position="1294"/>
    </location>
</feature>
<name>A0A2T6ZFE8_TUBBO</name>
<feature type="compositionally biased region" description="Polar residues" evidence="1">
    <location>
        <begin position="1328"/>
        <end position="1337"/>
    </location>
</feature>
<feature type="region of interest" description="Disordered" evidence="1">
    <location>
        <begin position="255"/>
        <end position="809"/>
    </location>
</feature>
<feature type="region of interest" description="Disordered" evidence="1">
    <location>
        <begin position="1471"/>
        <end position="1572"/>
    </location>
</feature>
<protein>
    <submittedName>
        <fullName evidence="2">Uncharacterized protein</fullName>
    </submittedName>
</protein>
<feature type="region of interest" description="Disordered" evidence="1">
    <location>
        <begin position="1238"/>
        <end position="1264"/>
    </location>
</feature>
<feature type="compositionally biased region" description="Low complexity" evidence="1">
    <location>
        <begin position="761"/>
        <end position="782"/>
    </location>
</feature>
<feature type="compositionally biased region" description="Basic and acidic residues" evidence="1">
    <location>
        <begin position="1303"/>
        <end position="1322"/>
    </location>
</feature>
<feature type="compositionally biased region" description="Basic and acidic residues" evidence="1">
    <location>
        <begin position="454"/>
        <end position="463"/>
    </location>
</feature>
<evidence type="ECO:0000313" key="2">
    <source>
        <dbReference type="EMBL" id="PUU74220.1"/>
    </source>
</evidence>
<proteinExistence type="predicted"/>
<feature type="region of interest" description="Disordered" evidence="1">
    <location>
        <begin position="1129"/>
        <end position="1212"/>
    </location>
</feature>
<feature type="region of interest" description="Disordered" evidence="1">
    <location>
        <begin position="1045"/>
        <end position="1084"/>
    </location>
</feature>
<feature type="region of interest" description="Disordered" evidence="1">
    <location>
        <begin position="826"/>
        <end position="1008"/>
    </location>
</feature>
<sequence>MQDEQTSQKPIEQQKARTHSNCHYQWLLEEKFNMMRLGFLTKKQNQRLVFWVGKVSEAVRSGPVPRSELDVCLRPVGSPLPSLAIVSGWTETYEKMLSDTRFWIRAGNGNIRKVFLLRWSKTPLHEVGCDLEVYEWDKSTRRERFSQHEVVLPENEDLDELQIVTVLFSEIFGKKFPDTDPNSSYIFSLGRLRAIAKKVIEEDGYGLRTVASGPKATGEVALAGANNSIFQEPSPFPPPSYILGQVNQLQLQLPVPPATVGTGDFEQGVPGPEQAPSMPVANNSLDPISVGAGPAEPGEVGGLPAPTTLPAPGIGVLPDGKHLDASQLPTSPRDTSIPLEDEENPNGANPLHSSDPDPGAAPHIATSPTPDGLNKPIDTKSPGCGSPFSDPPLELPEPTREVPNPSGLEPLGSAGCQTSQPGVLNPPPGGGGIPTPSLVNTELPIRPEPPEEDSPSKDPKDLADQIGNPWGTRRNNTEGKTLEQVLGKDTPSESPEDGANPSMTHVPDHTDKGADVGPESSPTAGSDKTPVIAGPAPKKLEGGVPAEAHPTSGSVKQNNDTSSPCGPNELGSPSGNSATPAEAEGVEKIDPESSGLGGPSSSILTPQTEGSENASNNPLPNGARIVVEQPTVDAHVTSSDEPNAQTISRNVNQELDATKDIPNKKVSESIADSPGKTELSLHDSTPTGVGSVDSPGLLCGGGGAGANPEPLGRASAFPRLLEDPHTPKAPEDTRAAGVGGSVHDLDTTPNILGKWSPLLKSSQDSDVSDSSYTSGISDISDISDAKVNKDTNTLQETDPIINKVDSEFEEASPSLDIDILEALKDNDAVSGVDPVDGPKSRSEPPEKNIGSFESPLNPAQDSDLLKAASDVEPSQEKDLVDSLDANSGSLLDEGLQPIQPTGSNILGAVDRSGSIEELDPISNPNTDIDPESPEEVNAPQARSAGIGDPEALGNSENTAGVTDPEAGSDPSEEASSALESLQPSDVSKVAQAADSTQQIDKTDTLRVGLDHPEGIVPAAAPLQDSIAPVVGNAVRDGALVLVDGATSTGESRRDMVSPKLLPSPATESTSQDAAPEGGSVLEDIENLETVDTLRVEPDHSEEISPAAAPLQDSITPVVENVVRDGASVLLDGATSTDRGLPPGDTVSPKLPPGPATESTSQDATLEGGSILKDIETPETVDLEEGEGIFVDTEEGFKAPGAQRREETKDLDHENLTAVELQAGGISLLDPLGLTTGDDRGISSNDGTGISIPAEGLENVPRTSSTASIATSLRKWDPGEFFDTSSDTSENNPGSTEIPGFLGTRDRTMLSEPLDAPHSHQIDLLKSPEITTPSQSASAKIDENPDLSGIACKKEESTRFQSHVVAVKSDVDSQKGTQEADEAELQKMEMGSVGYFTAAALPPTPQPDRPVPECSKCSQAAVLGRSEHGSNQYAPAGNPKSLEGEGSPRSKVDIQSNRRLSISSAFSFVSSLWGKSASPTPPATPPQASNTEVHEAADTVATPQEAAPAIKTPGSQRPAGQGERKVSWDDIVGGGRRGRSESSGSPEESSPDHLFLPPATAVGNSIAGEGPYAGDPLGIGVQLGDNVYSLMSTEVHTSGHSASDQRVIKAKANSLTRTSPASEHYEEPPSADTGDEVAQIAVASYCRRTSDETEDKESLVASPRPRTRAVNRAVAASPIKSPFPTSMFPWSDSQRIPFAAPSTARGGAPTPAIGPLGECSYARSPAVGRTPRVGAESPCLLGQASCVHASNSIRSLGPTPTTTDPNGSARCIHSGSPPTDFRPVGGRLAPLPGISGASVRGMQSGRYQSAIQEEGEGFAHSSVDESDRISPERFSRLEHLIKRFAQEHFSQLPPSLRVFESSASLSRSLFPPEFLCTSSLGKRLRIAAVQNIICRHLVNSIFSATVPSFCFNMEAIAGELMKLDPLKQALWQALTVEALEALPQYEMAAAKLRQRTVNEILVSIGAISASPAATLTESLQNLVKSAQEAWEPTFKSKAQTIPEVDVENGTANFKMDPEDSLVRESFGLQAESIARPVLCLFPAIYQIIDGHDILVAPGRALFSDLYHSAEMELQARLDTWNSDQKYARRASFMRPPFVPHNTHPLASPEPESGRWSTRRMSHEYFGHNQWCSHPNDFEDEAIDFWDVSRRLKEYDQEVLRHERGRSAGSETFSERRSSYVSRSRSFSSGRRESVYARQESVYERRVPMGGRRESFYGGRRESFRGSRDHCGW</sequence>
<feature type="region of interest" description="Disordered" evidence="1">
    <location>
        <begin position="1612"/>
        <end position="1635"/>
    </location>
</feature>
<keyword evidence="3" id="KW-1185">Reference proteome</keyword>